<keyword evidence="2" id="KW-1003">Cell membrane</keyword>
<dbReference type="InterPro" id="IPR027379">
    <property type="entry name" value="CLS_N"/>
</dbReference>
<evidence type="ECO:0000256" key="2">
    <source>
        <dbReference type="ARBA" id="ARBA00022475"/>
    </source>
</evidence>
<evidence type="ECO:0000256" key="6">
    <source>
        <dbReference type="SAM" id="MobiDB-lite"/>
    </source>
</evidence>
<sequence>MVRLLIFLAAAALVLLILALISGLAADRVRNMPRTLWILVILLIPIAGPIAYLVWGRPVTRTPRRAPRRPSSPDDDPDFLRSMDTEQSRRDRETLAQWERDLHPDPDDDQQKP</sequence>
<feature type="compositionally biased region" description="Basic and acidic residues" evidence="6">
    <location>
        <begin position="78"/>
        <end position="113"/>
    </location>
</feature>
<feature type="domain" description="Cardiolipin synthase N-terminal" evidence="8">
    <location>
        <begin position="14"/>
        <end position="57"/>
    </location>
</feature>
<evidence type="ECO:0000313" key="9">
    <source>
        <dbReference type="EMBL" id="MBG0561945.1"/>
    </source>
</evidence>
<evidence type="ECO:0000259" key="8">
    <source>
        <dbReference type="Pfam" id="PF13396"/>
    </source>
</evidence>
<dbReference type="GO" id="GO:0005886">
    <property type="term" value="C:plasma membrane"/>
    <property type="evidence" value="ECO:0007669"/>
    <property type="project" value="UniProtKB-SubCell"/>
</dbReference>
<feature type="transmembrane region" description="Helical" evidence="7">
    <location>
        <begin position="36"/>
        <end position="55"/>
    </location>
</feature>
<evidence type="ECO:0000256" key="1">
    <source>
        <dbReference type="ARBA" id="ARBA00004651"/>
    </source>
</evidence>
<organism evidence="9 10">
    <name type="scientific">Actinoplanes aureus</name>
    <dbReference type="NCBI Taxonomy" id="2792083"/>
    <lineage>
        <taxon>Bacteria</taxon>
        <taxon>Bacillati</taxon>
        <taxon>Actinomycetota</taxon>
        <taxon>Actinomycetes</taxon>
        <taxon>Micromonosporales</taxon>
        <taxon>Micromonosporaceae</taxon>
        <taxon>Actinoplanes</taxon>
    </lineage>
</organism>
<keyword evidence="3 7" id="KW-0812">Transmembrane</keyword>
<evidence type="ECO:0000256" key="5">
    <source>
        <dbReference type="ARBA" id="ARBA00023136"/>
    </source>
</evidence>
<keyword evidence="4 7" id="KW-1133">Transmembrane helix</keyword>
<reference evidence="9" key="1">
    <citation type="submission" date="2020-11" db="EMBL/GenBank/DDBJ databases">
        <title>Isolation and identification of active actinomycetes.</title>
        <authorList>
            <person name="Sun X."/>
        </authorList>
    </citation>
    <scope>NUCLEOTIDE SEQUENCE</scope>
    <source>
        <strain evidence="9">NEAU-A11</strain>
    </source>
</reference>
<comment type="caution">
    <text evidence="9">The sequence shown here is derived from an EMBL/GenBank/DDBJ whole genome shotgun (WGS) entry which is preliminary data.</text>
</comment>
<dbReference type="EMBL" id="JADQTO010000004">
    <property type="protein sequence ID" value="MBG0561945.1"/>
    <property type="molecule type" value="Genomic_DNA"/>
</dbReference>
<keyword evidence="10" id="KW-1185">Reference proteome</keyword>
<evidence type="ECO:0000256" key="4">
    <source>
        <dbReference type="ARBA" id="ARBA00022989"/>
    </source>
</evidence>
<name>A0A931FX04_9ACTN</name>
<dbReference type="RefSeq" id="WP_196413729.1">
    <property type="nucleotide sequence ID" value="NZ_JADQTO010000004.1"/>
</dbReference>
<gene>
    <name evidence="9" type="ORF">I4J89_10765</name>
</gene>
<keyword evidence="5 7" id="KW-0472">Membrane</keyword>
<evidence type="ECO:0000313" key="10">
    <source>
        <dbReference type="Proteomes" id="UP000598146"/>
    </source>
</evidence>
<dbReference type="Pfam" id="PF13396">
    <property type="entry name" value="PLDc_N"/>
    <property type="match status" value="1"/>
</dbReference>
<accession>A0A931FX04</accession>
<dbReference type="Proteomes" id="UP000598146">
    <property type="component" value="Unassembled WGS sequence"/>
</dbReference>
<comment type="subcellular location">
    <subcellularLocation>
        <location evidence="1">Cell membrane</location>
        <topology evidence="1">Multi-pass membrane protein</topology>
    </subcellularLocation>
</comment>
<protein>
    <submittedName>
        <fullName evidence="9">PLDc_N domain-containing protein</fullName>
    </submittedName>
</protein>
<proteinExistence type="predicted"/>
<feature type="region of interest" description="Disordered" evidence="6">
    <location>
        <begin position="61"/>
        <end position="113"/>
    </location>
</feature>
<evidence type="ECO:0000256" key="3">
    <source>
        <dbReference type="ARBA" id="ARBA00022692"/>
    </source>
</evidence>
<evidence type="ECO:0000256" key="7">
    <source>
        <dbReference type="SAM" id="Phobius"/>
    </source>
</evidence>
<dbReference type="AlphaFoldDB" id="A0A931FX04"/>